<keyword evidence="7 10" id="KW-0472">Membrane</keyword>
<dbReference type="GO" id="GO:0016020">
    <property type="term" value="C:membrane"/>
    <property type="evidence" value="ECO:0007669"/>
    <property type="project" value="UniProtKB-SubCell"/>
</dbReference>
<feature type="transmembrane region" description="Helical" evidence="10">
    <location>
        <begin position="34"/>
        <end position="56"/>
    </location>
</feature>
<protein>
    <recommendedName>
        <fullName evidence="4">NADH-ubiquinone oxidoreductase chain 2</fullName>
        <ecNumber evidence="3">7.1.1.2</ecNumber>
    </recommendedName>
    <alternativeName>
        <fullName evidence="8">NADH dehydrogenase subunit 2</fullName>
    </alternativeName>
</protein>
<evidence type="ECO:0000256" key="9">
    <source>
        <dbReference type="ARBA" id="ARBA00049551"/>
    </source>
</evidence>
<keyword evidence="12" id="KW-0496">Mitochondrion</keyword>
<dbReference type="InterPro" id="IPR001750">
    <property type="entry name" value="ND/Mrp_TM"/>
</dbReference>
<comment type="catalytic activity">
    <reaction evidence="9">
        <text>a ubiquinone + NADH + 5 H(+)(in) = a ubiquinol + NAD(+) + 4 H(+)(out)</text>
        <dbReference type="Rhea" id="RHEA:29091"/>
        <dbReference type="Rhea" id="RHEA-COMP:9565"/>
        <dbReference type="Rhea" id="RHEA-COMP:9566"/>
        <dbReference type="ChEBI" id="CHEBI:15378"/>
        <dbReference type="ChEBI" id="CHEBI:16389"/>
        <dbReference type="ChEBI" id="CHEBI:17976"/>
        <dbReference type="ChEBI" id="CHEBI:57540"/>
        <dbReference type="ChEBI" id="CHEBI:57945"/>
        <dbReference type="EC" id="7.1.1.2"/>
    </reaction>
</comment>
<evidence type="ECO:0000256" key="10">
    <source>
        <dbReference type="SAM" id="Phobius"/>
    </source>
</evidence>
<dbReference type="EC" id="7.1.1.2" evidence="3"/>
<comment type="similarity">
    <text evidence="2">Belongs to the complex I subunit 2 family.</text>
</comment>
<evidence type="ECO:0000256" key="3">
    <source>
        <dbReference type="ARBA" id="ARBA00012944"/>
    </source>
</evidence>
<feature type="transmembrane region" description="Helical" evidence="10">
    <location>
        <begin position="101"/>
        <end position="120"/>
    </location>
</feature>
<evidence type="ECO:0000256" key="5">
    <source>
        <dbReference type="ARBA" id="ARBA00022692"/>
    </source>
</evidence>
<feature type="transmembrane region" description="Helical" evidence="10">
    <location>
        <begin position="263"/>
        <end position="282"/>
    </location>
</feature>
<dbReference type="PANTHER" id="PTHR22773">
    <property type="entry name" value="NADH DEHYDROGENASE"/>
    <property type="match status" value="1"/>
</dbReference>
<evidence type="ECO:0000259" key="11">
    <source>
        <dbReference type="Pfam" id="PF00361"/>
    </source>
</evidence>
<feature type="transmembrane region" description="Helical" evidence="10">
    <location>
        <begin position="236"/>
        <end position="257"/>
    </location>
</feature>
<evidence type="ECO:0000256" key="8">
    <source>
        <dbReference type="ARBA" id="ARBA00031028"/>
    </source>
</evidence>
<dbReference type="Pfam" id="PF00361">
    <property type="entry name" value="Proton_antipo_M"/>
    <property type="match status" value="1"/>
</dbReference>
<keyword evidence="6 10" id="KW-1133">Transmembrane helix</keyword>
<dbReference type="GeneID" id="59431843"/>
<name>A0A7H1CNF4_9ASCO</name>
<reference evidence="12" key="1">
    <citation type="submission" date="2020-04" db="EMBL/GenBank/DDBJ databases">
        <title>Do Metschnikowia yeast have the strangest mitochondrial genomes of all fungi?</title>
        <authorList>
            <person name="Lee D.K."/>
            <person name="Hsiang T."/>
            <person name="Lachance M.-A."/>
            <person name="Smith D.R."/>
        </authorList>
    </citation>
    <scope>NUCLEOTIDE SEQUENCE</scope>
    <source>
        <strain evidence="12">CBS 5152</strain>
    </source>
</reference>
<accession>A0A7H1CNF4</accession>
<dbReference type="GO" id="GO:0008137">
    <property type="term" value="F:NADH dehydrogenase (ubiquinone) activity"/>
    <property type="evidence" value="ECO:0007669"/>
    <property type="project" value="UniProtKB-EC"/>
</dbReference>
<geneLocation type="mitochondrion" evidence="12"/>
<feature type="transmembrane region" description="Helical" evidence="10">
    <location>
        <begin position="314"/>
        <end position="338"/>
    </location>
</feature>
<feature type="transmembrane region" description="Helical" evidence="10">
    <location>
        <begin position="289"/>
        <end position="308"/>
    </location>
</feature>
<dbReference type="EMBL" id="MT421954">
    <property type="protein sequence ID" value="QNS23000.1"/>
    <property type="molecule type" value="Genomic_DNA"/>
</dbReference>
<sequence>MLMTSFLTMLVFSTYKGYNYSNPMMGHSMMLNRLGMMMMTFMLMLFINSLNIMPLIPGMTLFNNNFNITSYNLPMMILMLLLIMSLLMYNMSKQRYDMSSPYYIMMMLTNMMGLMLFPLVNNLMGLYILMELQSYTLYLLTGLHNRSYNASRASLLYFLMGGMASTMMLVSSYFIYNLTGSTSFNDISLFYQYANNTPNFLGNMYFDMLLMALMFKMGLAPLHRWSMAVYNYAPTYITAYMSMVAKLSIMSFMFANLNLFDNYMFMMFFYLSLIMGSFKPLFQMNMKTMLAYSGLLNFGYILLSIMTFDLSMYIFLIQYTLTHMMMFLSMLAISQYMDKPMSNWSPMMYMHQLKMPNKGLMMCLMLSFFSLMGMPPLPGFYAKFYILISSISYNYMLESLLLMTCSVMATYYYANMMKMLASNYIGHKSMNMFKLEMNNNNKGYDNNNYMNSSLAYMMSMCTMMMMTLFLYLPNMLEGLYMMTM</sequence>
<dbReference type="RefSeq" id="YP_009935144.1">
    <property type="nucleotide sequence ID" value="NC_050839.1"/>
</dbReference>
<gene>
    <name evidence="12" type="primary">nad2</name>
</gene>
<feature type="transmembrane region" description="Helical" evidence="10">
    <location>
        <begin position="454"/>
        <end position="472"/>
    </location>
</feature>
<feature type="domain" description="NADH:quinone oxidoreductase/Mrp antiporter transmembrane" evidence="11">
    <location>
        <begin position="121"/>
        <end position="407"/>
    </location>
</feature>
<keyword evidence="5 10" id="KW-0812">Transmembrane</keyword>
<evidence type="ECO:0000256" key="7">
    <source>
        <dbReference type="ARBA" id="ARBA00023136"/>
    </source>
</evidence>
<dbReference type="AlphaFoldDB" id="A0A7H1CNF4"/>
<feature type="transmembrane region" description="Helical" evidence="10">
    <location>
        <begin position="68"/>
        <end position="89"/>
    </location>
</feature>
<feature type="transmembrane region" description="Helical" evidence="10">
    <location>
        <begin position="155"/>
        <end position="176"/>
    </location>
</feature>
<comment type="subcellular location">
    <subcellularLocation>
        <location evidence="1">Membrane</location>
        <topology evidence="1">Multi-pass membrane protein</topology>
    </subcellularLocation>
</comment>
<proteinExistence type="inferred from homology"/>
<feature type="transmembrane region" description="Helical" evidence="10">
    <location>
        <begin position="359"/>
        <end position="381"/>
    </location>
</feature>
<evidence type="ECO:0000256" key="4">
    <source>
        <dbReference type="ARBA" id="ARBA00021008"/>
    </source>
</evidence>
<feature type="transmembrane region" description="Helical" evidence="10">
    <location>
        <begin position="196"/>
        <end position="215"/>
    </location>
</feature>
<evidence type="ECO:0000256" key="2">
    <source>
        <dbReference type="ARBA" id="ARBA00007012"/>
    </source>
</evidence>
<organism evidence="12">
    <name type="scientific">Metschnikowia torresii</name>
    <dbReference type="NCBI Taxonomy" id="45599"/>
    <lineage>
        <taxon>Eukaryota</taxon>
        <taxon>Fungi</taxon>
        <taxon>Dikarya</taxon>
        <taxon>Ascomycota</taxon>
        <taxon>Saccharomycotina</taxon>
        <taxon>Pichiomycetes</taxon>
        <taxon>Metschnikowiaceae</taxon>
        <taxon>Metschnikowia</taxon>
    </lineage>
</organism>
<evidence type="ECO:0000256" key="1">
    <source>
        <dbReference type="ARBA" id="ARBA00004141"/>
    </source>
</evidence>
<feature type="transmembrane region" description="Helical" evidence="10">
    <location>
        <begin position="393"/>
        <end position="414"/>
    </location>
</feature>
<evidence type="ECO:0000256" key="6">
    <source>
        <dbReference type="ARBA" id="ARBA00022989"/>
    </source>
</evidence>
<evidence type="ECO:0000313" key="12">
    <source>
        <dbReference type="EMBL" id="QNS23000.1"/>
    </source>
</evidence>